<comment type="caution">
    <text evidence="2">The sequence shown here is derived from an EMBL/GenBank/DDBJ whole genome shotgun (WGS) entry which is preliminary data.</text>
</comment>
<gene>
    <name evidence="2" type="ORF">EDD68_11350</name>
</gene>
<dbReference type="InterPro" id="IPR001633">
    <property type="entry name" value="EAL_dom"/>
</dbReference>
<protein>
    <submittedName>
        <fullName evidence="2">EAL domain-containing protein (Putative c-di-GMP-specific phosphodiesterase class I)</fullName>
    </submittedName>
</protein>
<organism evidence="2 3">
    <name type="scientific">Melghiribacillus thermohalophilus</name>
    <dbReference type="NCBI Taxonomy" id="1324956"/>
    <lineage>
        <taxon>Bacteria</taxon>
        <taxon>Bacillati</taxon>
        <taxon>Bacillota</taxon>
        <taxon>Bacilli</taxon>
        <taxon>Bacillales</taxon>
        <taxon>Bacillaceae</taxon>
        <taxon>Melghiribacillus</taxon>
    </lineage>
</organism>
<feature type="domain" description="EAL" evidence="1">
    <location>
        <begin position="1"/>
        <end position="234"/>
    </location>
</feature>
<sequence>MSIQTVDRLYDQKPFKFSCQTMYNLKIWKIIGYAIRVNTPFSRLAERTASLQERDIHQDLEILRGTIRAFTRNFPPHHRMKLLIKLNSSTLLHTSFMPLIKELLKLQAFQNYQIVLEIHLHHESSTIHLLENRVRQLKDLGSLVSLQVSSLDSSPYRCLIDLEPYWIYLSPYFSSGLSRSRKKQKIVHSYVESLGNKAAIGLEGIEKPEDLAMAKVLGVQLGQGSVFDKGLSMM</sequence>
<dbReference type="Pfam" id="PF00563">
    <property type="entry name" value="EAL"/>
    <property type="match status" value="1"/>
</dbReference>
<accession>A0A4R3MY26</accession>
<dbReference type="RefSeq" id="WP_132372068.1">
    <property type="nucleotide sequence ID" value="NZ_SMAN01000013.1"/>
</dbReference>
<dbReference type="Proteomes" id="UP000294650">
    <property type="component" value="Unassembled WGS sequence"/>
</dbReference>
<dbReference type="Gene3D" id="3.20.20.450">
    <property type="entry name" value="EAL domain"/>
    <property type="match status" value="1"/>
</dbReference>
<dbReference type="EMBL" id="SMAN01000013">
    <property type="protein sequence ID" value="TCT20486.1"/>
    <property type="molecule type" value="Genomic_DNA"/>
</dbReference>
<dbReference type="SUPFAM" id="SSF141868">
    <property type="entry name" value="EAL domain-like"/>
    <property type="match status" value="1"/>
</dbReference>
<name>A0A4R3MY26_9BACI</name>
<reference evidence="2 3" key="1">
    <citation type="submission" date="2019-03" db="EMBL/GenBank/DDBJ databases">
        <title>Genomic Encyclopedia of Type Strains, Phase IV (KMG-IV): sequencing the most valuable type-strain genomes for metagenomic binning, comparative biology and taxonomic classification.</title>
        <authorList>
            <person name="Goeker M."/>
        </authorList>
    </citation>
    <scope>NUCLEOTIDE SEQUENCE [LARGE SCALE GENOMIC DNA]</scope>
    <source>
        <strain evidence="2 3">DSM 25894</strain>
    </source>
</reference>
<dbReference type="InterPro" id="IPR035919">
    <property type="entry name" value="EAL_sf"/>
</dbReference>
<proteinExistence type="predicted"/>
<evidence type="ECO:0000313" key="2">
    <source>
        <dbReference type="EMBL" id="TCT20486.1"/>
    </source>
</evidence>
<dbReference type="PROSITE" id="PS50883">
    <property type="entry name" value="EAL"/>
    <property type="match status" value="1"/>
</dbReference>
<dbReference type="AlphaFoldDB" id="A0A4R3MY26"/>
<evidence type="ECO:0000259" key="1">
    <source>
        <dbReference type="PROSITE" id="PS50883"/>
    </source>
</evidence>
<dbReference type="OrthoDB" id="581425at2"/>
<evidence type="ECO:0000313" key="3">
    <source>
        <dbReference type="Proteomes" id="UP000294650"/>
    </source>
</evidence>
<keyword evidence="3" id="KW-1185">Reference proteome</keyword>